<organism evidence="8 10">
    <name type="scientific">Methylobacterium brachiatum</name>
    <dbReference type="NCBI Taxonomy" id="269660"/>
    <lineage>
        <taxon>Bacteria</taxon>
        <taxon>Pseudomonadati</taxon>
        <taxon>Pseudomonadota</taxon>
        <taxon>Alphaproteobacteria</taxon>
        <taxon>Hyphomicrobiales</taxon>
        <taxon>Methylobacteriaceae</taxon>
        <taxon>Methylobacterium</taxon>
    </lineage>
</organism>
<evidence type="ECO:0000256" key="5">
    <source>
        <dbReference type="ARBA" id="ARBA00023136"/>
    </source>
</evidence>
<comment type="caution">
    <text evidence="8">The sequence shown here is derived from an EMBL/GenBank/DDBJ whole genome shotgun (WGS) entry which is preliminary data.</text>
</comment>
<gene>
    <name evidence="9" type="ORF">ABS770_19100</name>
    <name evidence="8" type="ORF">QO001_001089</name>
</gene>
<evidence type="ECO:0000256" key="3">
    <source>
        <dbReference type="ARBA" id="ARBA00022692"/>
    </source>
</evidence>
<evidence type="ECO:0000256" key="6">
    <source>
        <dbReference type="SAM" id="Phobius"/>
    </source>
</evidence>
<dbReference type="GO" id="GO:0005886">
    <property type="term" value="C:plasma membrane"/>
    <property type="evidence" value="ECO:0007669"/>
    <property type="project" value="UniProtKB-SubCell"/>
</dbReference>
<sequence length="522" mass="54450">MAVISAALKAAKRHKFVVALWILFCVGVAFVYASTATPLFTATATLLLEPRRQAGSGSAEGAVAPSLDVGRAESELQVLRSERLLANVFNSLGLANNPEFGLPPSAKAESSGLSLKSLLGIPEPPPPSPEVVQQRQFETFAQNFSVRRVGQSYVVEVSYTSTNPTQARRIANAAVSAYLWQSIAAKADAAKNGAEFLQGRVNALSSQARSAAAAVASGSLPDAPTPDADARVIGAALQPLRASAPRKTLILGLGLTVGLVGGLLAVALRQALDRRIRTPQDLVQRVGIPCLAVMPDVSRKGVAGRRGPSDLRSATTLWLGNSGFASGIRDLRTSIQLALSSRPGDSEAVVALVGCTANSGTSLIGLNLARIIRESGRSVTMIDADIHGSAPRSLTYDVDTWEGACLADLIEDPSRIPEAKLLDYGGISVLPARLPNTAANSRVYLGAPSFPKVIDHLRQTGYVILDLPPLSVSAETRAAARRADAVIIVAEAGRTTVDELSDAVNGLRSAGASVIGAVLNRA</sequence>
<reference evidence="8" key="1">
    <citation type="submission" date="2023-07" db="EMBL/GenBank/DDBJ databases">
        <title>Genomic Encyclopedia of Type Strains, Phase IV (KMG-IV): sequencing the most valuable type-strain genomes for metagenomic binning, comparative biology and taxonomic classification.</title>
        <authorList>
            <person name="Goeker M."/>
        </authorList>
    </citation>
    <scope>NUCLEOTIDE SEQUENCE</scope>
    <source>
        <strain evidence="8">DSM 19569</strain>
    </source>
</reference>
<name>A0AAJ1TK87_9HYPH</name>
<dbReference type="InterPro" id="IPR050445">
    <property type="entry name" value="Bact_polysacc_biosynth/exp"/>
</dbReference>
<dbReference type="AlphaFoldDB" id="A0AAJ1TK87"/>
<dbReference type="Pfam" id="PF02706">
    <property type="entry name" value="Wzz"/>
    <property type="match status" value="1"/>
</dbReference>
<evidence type="ECO:0000259" key="7">
    <source>
        <dbReference type="Pfam" id="PF02706"/>
    </source>
</evidence>
<dbReference type="Gene3D" id="3.40.50.300">
    <property type="entry name" value="P-loop containing nucleotide triphosphate hydrolases"/>
    <property type="match status" value="1"/>
</dbReference>
<keyword evidence="4 6" id="KW-1133">Transmembrane helix</keyword>
<evidence type="ECO:0000313" key="11">
    <source>
        <dbReference type="Proteomes" id="UP001432995"/>
    </source>
</evidence>
<keyword evidence="2" id="KW-1003">Cell membrane</keyword>
<feature type="domain" description="Polysaccharide chain length determinant N-terminal" evidence="7">
    <location>
        <begin position="12"/>
        <end position="92"/>
    </location>
</feature>
<dbReference type="GO" id="GO:0004713">
    <property type="term" value="F:protein tyrosine kinase activity"/>
    <property type="evidence" value="ECO:0007669"/>
    <property type="project" value="TreeGrafter"/>
</dbReference>
<evidence type="ECO:0000256" key="1">
    <source>
        <dbReference type="ARBA" id="ARBA00004651"/>
    </source>
</evidence>
<reference evidence="9" key="2">
    <citation type="submission" date="2024-06" db="EMBL/GenBank/DDBJ databases">
        <authorList>
            <person name="Campbell A.G."/>
        </authorList>
    </citation>
    <scope>NUCLEOTIDE SEQUENCE</scope>
    <source>
        <strain evidence="9">EM17</strain>
    </source>
</reference>
<comment type="subcellular location">
    <subcellularLocation>
        <location evidence="1">Cell membrane</location>
        <topology evidence="1">Multi-pass membrane protein</topology>
    </subcellularLocation>
</comment>
<dbReference type="EMBL" id="JAUSWL010000002">
    <property type="protein sequence ID" value="MDQ0542171.1"/>
    <property type="molecule type" value="Genomic_DNA"/>
</dbReference>
<dbReference type="EMBL" id="JBELQD010000023">
    <property type="protein sequence ID" value="MER2290380.1"/>
    <property type="molecule type" value="Genomic_DNA"/>
</dbReference>
<proteinExistence type="predicted"/>
<dbReference type="InterPro" id="IPR003856">
    <property type="entry name" value="LPS_length_determ_N"/>
</dbReference>
<feature type="transmembrane region" description="Helical" evidence="6">
    <location>
        <begin position="249"/>
        <end position="268"/>
    </location>
</feature>
<dbReference type="Proteomes" id="UP001223420">
    <property type="component" value="Unassembled WGS sequence"/>
</dbReference>
<dbReference type="RefSeq" id="WP_230365609.1">
    <property type="nucleotide sequence ID" value="NZ_CP033231.1"/>
</dbReference>
<dbReference type="SUPFAM" id="SSF52540">
    <property type="entry name" value="P-loop containing nucleoside triphosphate hydrolases"/>
    <property type="match status" value="1"/>
</dbReference>
<protein>
    <submittedName>
        <fullName evidence="8">Mrp family chromosome partitioning ATPase/capsular polysaccharide biosynthesis protein</fullName>
    </submittedName>
    <submittedName>
        <fullName evidence="9">Wzz/FepE/Etk N-terminal domain-containing protein</fullName>
    </submittedName>
</protein>
<dbReference type="PANTHER" id="PTHR32309">
    <property type="entry name" value="TYROSINE-PROTEIN KINASE"/>
    <property type="match status" value="1"/>
</dbReference>
<accession>A0AAJ1TK87</accession>
<evidence type="ECO:0000256" key="4">
    <source>
        <dbReference type="ARBA" id="ARBA00022989"/>
    </source>
</evidence>
<dbReference type="Proteomes" id="UP001432995">
    <property type="component" value="Unassembled WGS sequence"/>
</dbReference>
<evidence type="ECO:0000313" key="10">
    <source>
        <dbReference type="Proteomes" id="UP001223420"/>
    </source>
</evidence>
<evidence type="ECO:0000313" key="9">
    <source>
        <dbReference type="EMBL" id="MER2290380.1"/>
    </source>
</evidence>
<keyword evidence="11" id="KW-1185">Reference proteome</keyword>
<keyword evidence="5 6" id="KW-0472">Membrane</keyword>
<evidence type="ECO:0000256" key="2">
    <source>
        <dbReference type="ARBA" id="ARBA00022475"/>
    </source>
</evidence>
<dbReference type="InterPro" id="IPR027417">
    <property type="entry name" value="P-loop_NTPase"/>
</dbReference>
<dbReference type="PANTHER" id="PTHR32309:SF13">
    <property type="entry name" value="FERRIC ENTEROBACTIN TRANSPORT PROTEIN FEPE"/>
    <property type="match status" value="1"/>
</dbReference>
<evidence type="ECO:0000313" key="8">
    <source>
        <dbReference type="EMBL" id="MDQ0542171.1"/>
    </source>
</evidence>
<dbReference type="GeneID" id="90835231"/>
<keyword evidence="3 6" id="KW-0812">Transmembrane</keyword>